<dbReference type="Proteomes" id="UP001438707">
    <property type="component" value="Unassembled WGS sequence"/>
</dbReference>
<dbReference type="EMBL" id="JALJOS010000013">
    <property type="protein sequence ID" value="KAK9831615.1"/>
    <property type="molecule type" value="Genomic_DNA"/>
</dbReference>
<feature type="region of interest" description="Disordered" evidence="1">
    <location>
        <begin position="663"/>
        <end position="750"/>
    </location>
</feature>
<sequence>MGSLQAPVPSTYGWTTRAPCAPSKLVNGRSSSTRPTRRSVRLVKCQAEPPKSENPFTYRRELSGAQKFLAGLPSAGAYVLALALVAAGGATGAVAGSRLPENTRKAGQAGGAVLLGAASAVGASKVIQERQGAAGVVLNNLLVDAEDIGSLGPDDFVAINQRYGVKLAEKLTDEVKGIYGQYIESQIPIGETPLSGFEPERISKFRDALGLSDEDAAAVHIDVGRRFSRQRQEAAKQADKSAQLKAFQKLIYVSTIVFGEQRAAFLLPWRRVFSLTDAQLSVAKRDNAKALFNNHIQSLGGELQADLSQLKALRAFQTRVRLADEIAAEAVREAARTRVERGFERAIATLKQRTRARDVNPLLEEVWSALDYSRRLGGLASEPDVVPGLGKVAIYGSALEKRTVDLKEVFRTYVGERLRLDGRFSDELQRDCEELQAMMTLGPQEARNIVSELTSSQYKDLLREAVSSKQIDQVTSPAAFLQDLCDRLRFDGEAAQALHKQIFQTRIQNFLEDKKISDAEEEELGLWKKRLCIPTADIESIRKDTCGNIFRTVVEDALAAGIDRFSFTDRDNVKGAIKDLRLGNALAKEILDTCARKTFQGFITRSRSQSNRLESAKELKRLVYYSNIVVAPLLDDIKGGEGSKEASKDAAMQELSKLMVEAKARSDQEGGEASASEEADAKKEVADLEQQIEKAAAAEPVTAESANSQSDSTEAQVAGDVADSRPASLKKSQDAAAARSKGEEIGDTGKYMKSQKEINLGKDLDMRDRKDTYRNFLMFCVSGDVVQLPMGSTVVVERDQSEFARLSQLGDILGLTPLDVSSVHTDMAEQAYRQQVQSVIGDGNVTKERIEQLEEMREKLGLGKEAADKIVNGVRNQRLIGDLNAAKASGSLNLQRLLDMQESGVDINSFTSSEMRLNMYSKEVQQNLSDGTGEFDEQHMLKKLPQQLGLNERQVKQAIEGLAASRKQTVLVQGIANLRARKLPEVIRDLNNLLACNKALPSEQSMQWREKEELLDLYGAYLTSKSGSEKEEAVRTLLGISEPDAKSLADLVASGNFNLAQEAEKKEVSFF</sequence>
<dbReference type="GO" id="GO:0061927">
    <property type="term" value="C:TOC-TIC supercomplex I"/>
    <property type="evidence" value="ECO:0007669"/>
    <property type="project" value="TreeGrafter"/>
</dbReference>
<protein>
    <submittedName>
        <fullName evidence="2">Uncharacterized protein</fullName>
    </submittedName>
</protein>
<dbReference type="PANTHER" id="PTHR34935">
    <property type="entry name" value="PROTEIN TIC110, CHLOROPLASTIC"/>
    <property type="match status" value="1"/>
</dbReference>
<accession>A0AAW1RC06</accession>
<gene>
    <name evidence="2" type="ORF">WJX74_002584</name>
</gene>
<name>A0AAW1RC06_9CHLO</name>
<dbReference type="PANTHER" id="PTHR34935:SF3">
    <property type="entry name" value="PROTEIN TIC110, CHLOROPLASTIC"/>
    <property type="match status" value="1"/>
</dbReference>
<dbReference type="GO" id="GO:0045037">
    <property type="term" value="P:protein import into chloroplast stroma"/>
    <property type="evidence" value="ECO:0007669"/>
    <property type="project" value="TreeGrafter"/>
</dbReference>
<dbReference type="AlphaFoldDB" id="A0AAW1RC06"/>
<keyword evidence="3" id="KW-1185">Reference proteome</keyword>
<evidence type="ECO:0000313" key="2">
    <source>
        <dbReference type="EMBL" id="KAK9831615.1"/>
    </source>
</evidence>
<evidence type="ECO:0000313" key="3">
    <source>
        <dbReference type="Proteomes" id="UP001438707"/>
    </source>
</evidence>
<organism evidence="2 3">
    <name type="scientific">Apatococcus lobatus</name>
    <dbReference type="NCBI Taxonomy" id="904363"/>
    <lineage>
        <taxon>Eukaryota</taxon>
        <taxon>Viridiplantae</taxon>
        <taxon>Chlorophyta</taxon>
        <taxon>core chlorophytes</taxon>
        <taxon>Trebouxiophyceae</taxon>
        <taxon>Chlorellales</taxon>
        <taxon>Chlorellaceae</taxon>
        <taxon>Apatococcus</taxon>
    </lineage>
</organism>
<dbReference type="Pfam" id="PF16940">
    <property type="entry name" value="Tic110"/>
    <property type="match status" value="1"/>
</dbReference>
<comment type="caution">
    <text evidence="2">The sequence shown here is derived from an EMBL/GenBank/DDBJ whole genome shotgun (WGS) entry which is preliminary data.</text>
</comment>
<feature type="compositionally biased region" description="Low complexity" evidence="1">
    <location>
        <begin position="693"/>
        <end position="706"/>
    </location>
</feature>
<reference evidence="2 3" key="1">
    <citation type="journal article" date="2024" name="Nat. Commun.">
        <title>Phylogenomics reveals the evolutionary origins of lichenization in chlorophyte algae.</title>
        <authorList>
            <person name="Puginier C."/>
            <person name="Libourel C."/>
            <person name="Otte J."/>
            <person name="Skaloud P."/>
            <person name="Haon M."/>
            <person name="Grisel S."/>
            <person name="Petersen M."/>
            <person name="Berrin J.G."/>
            <person name="Delaux P.M."/>
            <person name="Dal Grande F."/>
            <person name="Keller J."/>
        </authorList>
    </citation>
    <scope>NUCLEOTIDE SEQUENCE [LARGE SCALE GENOMIC DNA]</scope>
    <source>
        <strain evidence="2 3">SAG 2145</strain>
    </source>
</reference>
<evidence type="ECO:0000256" key="1">
    <source>
        <dbReference type="SAM" id="MobiDB-lite"/>
    </source>
</evidence>
<proteinExistence type="predicted"/>
<dbReference type="InterPro" id="IPR031610">
    <property type="entry name" value="TIC110"/>
</dbReference>